<comment type="caution">
    <text evidence="8">The sequence shown here is derived from an EMBL/GenBank/DDBJ whole genome shotgun (WGS) entry which is preliminary data.</text>
</comment>
<comment type="similarity">
    <text evidence="1">Belongs to the sigma-70 factor family. ECF subfamily.</text>
</comment>
<evidence type="ECO:0000259" key="7">
    <source>
        <dbReference type="Pfam" id="PF08281"/>
    </source>
</evidence>
<dbReference type="InterPro" id="IPR036388">
    <property type="entry name" value="WH-like_DNA-bd_sf"/>
</dbReference>
<evidence type="ECO:0000256" key="1">
    <source>
        <dbReference type="ARBA" id="ARBA00010641"/>
    </source>
</evidence>
<evidence type="ECO:0000256" key="2">
    <source>
        <dbReference type="ARBA" id="ARBA00023015"/>
    </source>
</evidence>
<evidence type="ECO:0000256" key="4">
    <source>
        <dbReference type="ARBA" id="ARBA00023125"/>
    </source>
</evidence>
<keyword evidence="9" id="KW-1185">Reference proteome</keyword>
<dbReference type="InterPro" id="IPR013249">
    <property type="entry name" value="RNA_pol_sigma70_r4_t2"/>
</dbReference>
<dbReference type="NCBIfam" id="TIGR02937">
    <property type="entry name" value="sigma70-ECF"/>
    <property type="match status" value="1"/>
</dbReference>
<organism evidence="8 9">
    <name type="scientific">Dactylosporangium salmoneum</name>
    <dbReference type="NCBI Taxonomy" id="53361"/>
    <lineage>
        <taxon>Bacteria</taxon>
        <taxon>Bacillati</taxon>
        <taxon>Actinomycetota</taxon>
        <taxon>Actinomycetes</taxon>
        <taxon>Micromonosporales</taxon>
        <taxon>Micromonosporaceae</taxon>
        <taxon>Dactylosporangium</taxon>
    </lineage>
</organism>
<feature type="domain" description="RNA polymerase sigma factor 70 region 4 type 2" evidence="7">
    <location>
        <begin position="101"/>
        <end position="152"/>
    </location>
</feature>
<accession>A0ABP5SW57</accession>
<dbReference type="Gene3D" id="1.10.1740.10">
    <property type="match status" value="1"/>
</dbReference>
<sequence>MPGEGFEQFVRVRYAELLHTAYLLTGSVGAAEDLVQTCLLKVMARFERIAEPMPYLRRAMVNQRTSWWRAVRRELLSASPPEPDPDLERGDPAWEFTERTALVAELSRLPERMRAVLVLRYWEGLSEAETADVLGCSVGTVKSQASRGLGRLRTLLEAADTQRSGR</sequence>
<dbReference type="InterPro" id="IPR007627">
    <property type="entry name" value="RNA_pol_sigma70_r2"/>
</dbReference>
<dbReference type="RefSeq" id="WP_344611869.1">
    <property type="nucleotide sequence ID" value="NZ_BAAARV010000016.1"/>
</dbReference>
<keyword evidence="5" id="KW-0804">Transcription</keyword>
<dbReference type="PANTHER" id="PTHR43133:SF50">
    <property type="entry name" value="ECF RNA POLYMERASE SIGMA FACTOR SIGM"/>
    <property type="match status" value="1"/>
</dbReference>
<evidence type="ECO:0000313" key="9">
    <source>
        <dbReference type="Proteomes" id="UP001501444"/>
    </source>
</evidence>
<feature type="domain" description="RNA polymerase sigma-70 region 2" evidence="6">
    <location>
        <begin position="15"/>
        <end position="73"/>
    </location>
</feature>
<dbReference type="InterPro" id="IPR013324">
    <property type="entry name" value="RNA_pol_sigma_r3/r4-like"/>
</dbReference>
<keyword evidence="2" id="KW-0805">Transcription regulation</keyword>
<dbReference type="SUPFAM" id="SSF88946">
    <property type="entry name" value="Sigma2 domain of RNA polymerase sigma factors"/>
    <property type="match status" value="1"/>
</dbReference>
<evidence type="ECO:0000256" key="3">
    <source>
        <dbReference type="ARBA" id="ARBA00023082"/>
    </source>
</evidence>
<gene>
    <name evidence="8" type="ORF">GCM10010170_018690</name>
</gene>
<keyword evidence="3" id="KW-0731">Sigma factor</keyword>
<dbReference type="Gene3D" id="1.10.10.10">
    <property type="entry name" value="Winged helix-like DNA-binding domain superfamily/Winged helix DNA-binding domain"/>
    <property type="match status" value="1"/>
</dbReference>
<protein>
    <submittedName>
        <fullName evidence="8">SigE family RNA polymerase sigma factor</fullName>
    </submittedName>
</protein>
<dbReference type="EMBL" id="BAAARV010000016">
    <property type="protein sequence ID" value="GAA2337543.1"/>
    <property type="molecule type" value="Genomic_DNA"/>
</dbReference>
<proteinExistence type="inferred from homology"/>
<dbReference type="InterPro" id="IPR039425">
    <property type="entry name" value="RNA_pol_sigma-70-like"/>
</dbReference>
<evidence type="ECO:0000313" key="8">
    <source>
        <dbReference type="EMBL" id="GAA2337543.1"/>
    </source>
</evidence>
<reference evidence="9" key="1">
    <citation type="journal article" date="2019" name="Int. J. Syst. Evol. Microbiol.">
        <title>The Global Catalogue of Microorganisms (GCM) 10K type strain sequencing project: providing services to taxonomists for standard genome sequencing and annotation.</title>
        <authorList>
            <consortium name="The Broad Institute Genomics Platform"/>
            <consortium name="The Broad Institute Genome Sequencing Center for Infectious Disease"/>
            <person name="Wu L."/>
            <person name="Ma J."/>
        </authorList>
    </citation>
    <scope>NUCLEOTIDE SEQUENCE [LARGE SCALE GENOMIC DNA]</scope>
    <source>
        <strain evidence="9">JCM 3272</strain>
    </source>
</reference>
<keyword evidence="4" id="KW-0238">DNA-binding</keyword>
<dbReference type="CDD" id="cd06171">
    <property type="entry name" value="Sigma70_r4"/>
    <property type="match status" value="1"/>
</dbReference>
<dbReference type="Proteomes" id="UP001501444">
    <property type="component" value="Unassembled WGS sequence"/>
</dbReference>
<dbReference type="PANTHER" id="PTHR43133">
    <property type="entry name" value="RNA POLYMERASE ECF-TYPE SIGMA FACTO"/>
    <property type="match status" value="1"/>
</dbReference>
<dbReference type="NCBIfam" id="TIGR02983">
    <property type="entry name" value="SigE-fam_strep"/>
    <property type="match status" value="1"/>
</dbReference>
<dbReference type="InterPro" id="IPR014325">
    <property type="entry name" value="RNA_pol_sigma-E_actinobac"/>
</dbReference>
<dbReference type="Pfam" id="PF04542">
    <property type="entry name" value="Sigma70_r2"/>
    <property type="match status" value="1"/>
</dbReference>
<evidence type="ECO:0000256" key="5">
    <source>
        <dbReference type="ARBA" id="ARBA00023163"/>
    </source>
</evidence>
<name>A0ABP5SW57_9ACTN</name>
<dbReference type="InterPro" id="IPR014284">
    <property type="entry name" value="RNA_pol_sigma-70_dom"/>
</dbReference>
<dbReference type="SUPFAM" id="SSF88659">
    <property type="entry name" value="Sigma3 and sigma4 domains of RNA polymerase sigma factors"/>
    <property type="match status" value="1"/>
</dbReference>
<evidence type="ECO:0000259" key="6">
    <source>
        <dbReference type="Pfam" id="PF04542"/>
    </source>
</evidence>
<dbReference type="Pfam" id="PF08281">
    <property type="entry name" value="Sigma70_r4_2"/>
    <property type="match status" value="1"/>
</dbReference>
<dbReference type="InterPro" id="IPR013325">
    <property type="entry name" value="RNA_pol_sigma_r2"/>
</dbReference>